<dbReference type="InterPro" id="IPR005151">
    <property type="entry name" value="Tail-specific_protease"/>
</dbReference>
<protein>
    <recommendedName>
        <fullName evidence="8">PDZ domain-containing protein</fullName>
    </recommendedName>
</protein>
<dbReference type="InterPro" id="IPR004447">
    <property type="entry name" value="Peptidase_S41A"/>
</dbReference>
<dbReference type="Gene3D" id="2.30.42.10">
    <property type="match status" value="1"/>
</dbReference>
<keyword evidence="2" id="KW-0645">Protease</keyword>
<dbReference type="GO" id="GO:0006508">
    <property type="term" value="P:proteolysis"/>
    <property type="evidence" value="ECO:0007669"/>
    <property type="project" value="UniProtKB-KW"/>
</dbReference>
<dbReference type="Pfam" id="PF03572">
    <property type="entry name" value="Peptidase_S41"/>
    <property type="match status" value="1"/>
</dbReference>
<feature type="domain" description="Tail specific protease" evidence="6">
    <location>
        <begin position="227"/>
        <end position="419"/>
    </location>
</feature>
<dbReference type="Gene3D" id="3.30.750.44">
    <property type="match status" value="1"/>
</dbReference>
<evidence type="ECO:0000313" key="7">
    <source>
        <dbReference type="EMBL" id="SUZ61159.1"/>
    </source>
</evidence>
<dbReference type="GO" id="GO:0004175">
    <property type="term" value="F:endopeptidase activity"/>
    <property type="evidence" value="ECO:0007669"/>
    <property type="project" value="TreeGrafter"/>
</dbReference>
<dbReference type="GO" id="GO:0030288">
    <property type="term" value="C:outer membrane-bounded periplasmic space"/>
    <property type="evidence" value="ECO:0007669"/>
    <property type="project" value="TreeGrafter"/>
</dbReference>
<name>A0A381P4B2_9ZZZZ</name>
<gene>
    <name evidence="7" type="ORF">METZ01_LOCUS14013</name>
</gene>
<evidence type="ECO:0000256" key="3">
    <source>
        <dbReference type="ARBA" id="ARBA00022801"/>
    </source>
</evidence>
<dbReference type="Pfam" id="PF17820">
    <property type="entry name" value="PDZ_6"/>
    <property type="match status" value="1"/>
</dbReference>
<comment type="similarity">
    <text evidence="1">Belongs to the peptidase S41A family.</text>
</comment>
<evidence type="ECO:0008006" key="8">
    <source>
        <dbReference type="Google" id="ProtNLM"/>
    </source>
</evidence>
<feature type="non-terminal residue" evidence="7">
    <location>
        <position position="1"/>
    </location>
</feature>
<dbReference type="SMART" id="SM00228">
    <property type="entry name" value="PDZ"/>
    <property type="match status" value="1"/>
</dbReference>
<dbReference type="CDD" id="cd06782">
    <property type="entry name" value="cpPDZ_CPP-like"/>
    <property type="match status" value="1"/>
</dbReference>
<dbReference type="SUPFAM" id="SSF50156">
    <property type="entry name" value="PDZ domain-like"/>
    <property type="match status" value="1"/>
</dbReference>
<keyword evidence="4" id="KW-0720">Serine protease</keyword>
<evidence type="ECO:0000259" key="6">
    <source>
        <dbReference type="SMART" id="SM00245"/>
    </source>
</evidence>
<feature type="domain" description="PDZ" evidence="5">
    <location>
        <begin position="155"/>
        <end position="225"/>
    </location>
</feature>
<organism evidence="7">
    <name type="scientific">marine metagenome</name>
    <dbReference type="NCBI Taxonomy" id="408172"/>
    <lineage>
        <taxon>unclassified sequences</taxon>
        <taxon>metagenomes</taxon>
        <taxon>ecological metagenomes</taxon>
    </lineage>
</organism>
<dbReference type="PANTHER" id="PTHR32060:SF30">
    <property type="entry name" value="CARBOXY-TERMINAL PROCESSING PROTEASE CTPA"/>
    <property type="match status" value="1"/>
</dbReference>
<dbReference type="SMART" id="SM00245">
    <property type="entry name" value="TSPc"/>
    <property type="match status" value="1"/>
</dbReference>
<reference evidence="7" key="1">
    <citation type="submission" date="2018-05" db="EMBL/GenBank/DDBJ databases">
        <authorList>
            <person name="Lanie J.A."/>
            <person name="Ng W.-L."/>
            <person name="Kazmierczak K.M."/>
            <person name="Andrzejewski T.M."/>
            <person name="Davidsen T.M."/>
            <person name="Wayne K.J."/>
            <person name="Tettelin H."/>
            <person name="Glass J.I."/>
            <person name="Rusch D."/>
            <person name="Podicherti R."/>
            <person name="Tsui H.-C.T."/>
            <person name="Winkler M.E."/>
        </authorList>
    </citation>
    <scope>NUCLEOTIDE SEQUENCE</scope>
</reference>
<dbReference type="PANTHER" id="PTHR32060">
    <property type="entry name" value="TAIL-SPECIFIC PROTEASE"/>
    <property type="match status" value="1"/>
</dbReference>
<evidence type="ECO:0000256" key="2">
    <source>
        <dbReference type="ARBA" id="ARBA00022670"/>
    </source>
</evidence>
<proteinExistence type="inferred from homology"/>
<dbReference type="InterPro" id="IPR001478">
    <property type="entry name" value="PDZ"/>
</dbReference>
<keyword evidence="3" id="KW-0378">Hydrolase</keyword>
<dbReference type="EMBL" id="UINC01000784">
    <property type="protein sequence ID" value="SUZ61159.1"/>
    <property type="molecule type" value="Genomic_DNA"/>
</dbReference>
<evidence type="ECO:0000256" key="1">
    <source>
        <dbReference type="ARBA" id="ARBA00009179"/>
    </source>
</evidence>
<dbReference type="AlphaFoldDB" id="A0A381P4B2"/>
<dbReference type="InterPro" id="IPR041489">
    <property type="entry name" value="PDZ_6"/>
</dbReference>
<dbReference type="SUPFAM" id="SSF52096">
    <property type="entry name" value="ClpP/crotonase"/>
    <property type="match status" value="1"/>
</dbReference>
<dbReference type="Gene3D" id="3.90.226.10">
    <property type="entry name" value="2-enoyl-CoA Hydratase, Chain A, domain 1"/>
    <property type="match status" value="1"/>
</dbReference>
<dbReference type="GO" id="GO:0007165">
    <property type="term" value="P:signal transduction"/>
    <property type="evidence" value="ECO:0007669"/>
    <property type="project" value="TreeGrafter"/>
</dbReference>
<evidence type="ECO:0000256" key="4">
    <source>
        <dbReference type="ARBA" id="ARBA00022825"/>
    </source>
</evidence>
<sequence>VFLVVILALVACSGSSNSDDPSEEPSDGLALVWEAWEQISLSYASSEDLEANSLVSGAMARVLDLVDIAPYPFLTEIGRTRGQPPAYVPGEMIDLWRAVVKHQASNPDFDPSMVADAAVSGMLASLGDSSAAFLNATQYPLAKESLKGGIEGTYLGIGARVVSQDGQILLFPFAGSPAESAGVQPGDVLSAVGGVSVLGQGVEEVVDQVSGPRGTKVELEVLRVGESEPVALDVFRGDIELQSVASQLIPGGIGYVRISRFRDNTGEQVFNALESLNRFDLLALVLDIRTNPGGSPEAAKETAGQFLPEGTVFGYVERRDGKRVELTIDPNEDRLNLDDLLVAVLVNEQTSREAETLAAALRDSGRATLFGTTTFGDASAYEFVELSNGSAMYLPVSRHYTPTGKLLKRSGLTPDVKVVSIAETEGYGGESQFNRAYEFLDSQLPPFR</sequence>
<evidence type="ECO:0000259" key="5">
    <source>
        <dbReference type="SMART" id="SM00228"/>
    </source>
</evidence>
<accession>A0A381P4B2</accession>
<dbReference type="InterPro" id="IPR036034">
    <property type="entry name" value="PDZ_sf"/>
</dbReference>
<dbReference type="GO" id="GO:0008236">
    <property type="term" value="F:serine-type peptidase activity"/>
    <property type="evidence" value="ECO:0007669"/>
    <property type="project" value="UniProtKB-KW"/>
</dbReference>
<dbReference type="InterPro" id="IPR029045">
    <property type="entry name" value="ClpP/crotonase-like_dom_sf"/>
</dbReference>
<dbReference type="CDD" id="cd07560">
    <property type="entry name" value="Peptidase_S41_CPP"/>
    <property type="match status" value="1"/>
</dbReference>